<keyword evidence="1" id="KW-1133">Transmembrane helix</keyword>
<proteinExistence type="predicted"/>
<evidence type="ECO:0000256" key="1">
    <source>
        <dbReference type="SAM" id="Phobius"/>
    </source>
</evidence>
<organism evidence="2 3">
    <name type="scientific">Pseudomonas saponiphila</name>
    <dbReference type="NCBI Taxonomy" id="556534"/>
    <lineage>
        <taxon>Bacteria</taxon>
        <taxon>Pseudomonadati</taxon>
        <taxon>Pseudomonadota</taxon>
        <taxon>Gammaproteobacteria</taxon>
        <taxon>Pseudomonadales</taxon>
        <taxon>Pseudomonadaceae</taxon>
        <taxon>Pseudomonas</taxon>
    </lineage>
</organism>
<name>A0A1H4PF84_9PSED</name>
<keyword evidence="3" id="KW-1185">Reference proteome</keyword>
<feature type="transmembrane region" description="Helical" evidence="1">
    <location>
        <begin position="101"/>
        <end position="128"/>
    </location>
</feature>
<sequence length="132" mass="13925">MPKVNEDFLAEKANYASKLIDTRNKINELLNSDPPPENADELIHQRKGLAREAQRITNTVGILIGQSADEAVEGIQASIKQVDDFISRVQTAAQLLKGATAILGLASAIAIGSAAGIVTAAVGCVTVLKEMD</sequence>
<gene>
    <name evidence="2" type="ORF">SAMN05216178_3294</name>
</gene>
<dbReference type="EMBL" id="FNTJ01000001">
    <property type="protein sequence ID" value="SEC06075.1"/>
    <property type="molecule type" value="Genomic_DNA"/>
</dbReference>
<protein>
    <submittedName>
        <fullName evidence="2">Uncharacterized protein</fullName>
    </submittedName>
</protein>
<accession>A0A1H4PF84</accession>
<dbReference type="Proteomes" id="UP000198982">
    <property type="component" value="Unassembled WGS sequence"/>
</dbReference>
<evidence type="ECO:0000313" key="3">
    <source>
        <dbReference type="Proteomes" id="UP000198982"/>
    </source>
</evidence>
<keyword evidence="1" id="KW-0812">Transmembrane</keyword>
<dbReference type="AlphaFoldDB" id="A0A1H4PF84"/>
<dbReference type="RefSeq" id="WP_092315229.1">
    <property type="nucleotide sequence ID" value="NZ_FNTJ01000001.1"/>
</dbReference>
<keyword evidence="1" id="KW-0472">Membrane</keyword>
<reference evidence="3" key="1">
    <citation type="submission" date="2016-10" db="EMBL/GenBank/DDBJ databases">
        <authorList>
            <person name="Varghese N."/>
            <person name="Submissions S."/>
        </authorList>
    </citation>
    <scope>NUCLEOTIDE SEQUENCE [LARGE SCALE GENOMIC DNA]</scope>
    <source>
        <strain evidence="3">DSM 9751</strain>
    </source>
</reference>
<evidence type="ECO:0000313" key="2">
    <source>
        <dbReference type="EMBL" id="SEC06075.1"/>
    </source>
</evidence>